<dbReference type="AlphaFoldDB" id="A0A644X2R3"/>
<comment type="caution">
    <text evidence="3">The sequence shown here is derived from an EMBL/GenBank/DDBJ whole genome shotgun (WGS) entry which is preliminary data.</text>
</comment>
<gene>
    <name evidence="3" type="ORF">SDC9_54896</name>
</gene>
<dbReference type="EMBL" id="VSSQ01001466">
    <property type="protein sequence ID" value="MPM08583.1"/>
    <property type="molecule type" value="Genomic_DNA"/>
</dbReference>
<evidence type="ECO:0000256" key="1">
    <source>
        <dbReference type="SAM" id="Phobius"/>
    </source>
</evidence>
<feature type="domain" description="DUF4340" evidence="2">
    <location>
        <begin position="71"/>
        <end position="167"/>
    </location>
</feature>
<evidence type="ECO:0000313" key="3">
    <source>
        <dbReference type="EMBL" id="MPM08583.1"/>
    </source>
</evidence>
<organism evidence="3">
    <name type="scientific">bioreactor metagenome</name>
    <dbReference type="NCBI Taxonomy" id="1076179"/>
    <lineage>
        <taxon>unclassified sequences</taxon>
        <taxon>metagenomes</taxon>
        <taxon>ecological metagenomes</taxon>
    </lineage>
</organism>
<reference evidence="3" key="1">
    <citation type="submission" date="2019-08" db="EMBL/GenBank/DDBJ databases">
        <authorList>
            <person name="Kucharzyk K."/>
            <person name="Murdoch R.W."/>
            <person name="Higgins S."/>
            <person name="Loffler F."/>
        </authorList>
    </citation>
    <scope>NUCLEOTIDE SEQUENCE</scope>
</reference>
<dbReference type="SUPFAM" id="SSF75011">
    <property type="entry name" value="3-carboxy-cis,cis-mucoante lactonizing enzyme"/>
    <property type="match status" value="1"/>
</dbReference>
<keyword evidence="1" id="KW-0812">Transmembrane</keyword>
<keyword evidence="1" id="KW-1133">Transmembrane helix</keyword>
<protein>
    <recommendedName>
        <fullName evidence="2">DUF4340 domain-containing protein</fullName>
    </recommendedName>
</protein>
<keyword evidence="1" id="KW-0472">Membrane</keyword>
<feature type="transmembrane region" description="Helical" evidence="1">
    <location>
        <begin position="9"/>
        <end position="28"/>
    </location>
</feature>
<evidence type="ECO:0000259" key="2">
    <source>
        <dbReference type="Pfam" id="PF14238"/>
    </source>
</evidence>
<accession>A0A644X2R3</accession>
<dbReference type="Pfam" id="PF14238">
    <property type="entry name" value="DUF4340"/>
    <property type="match status" value="1"/>
</dbReference>
<proteinExistence type="predicted"/>
<dbReference type="InterPro" id="IPR025641">
    <property type="entry name" value="DUF4340"/>
</dbReference>
<name>A0A644X2R3_9ZZZZ</name>
<sequence length="336" mass="36705">MNKSQKRQLVVLLSVLVVLCIVFGVFLFSQYGKTAKSEEGPAYILQMDSIVKISYTNPTATLSFYQDGGMWYWTDHSDFPLDNSCLRKITDLLDALPAVRVIESPEAPKAYGFDDSYGSITAVSEDGKSVTLTLGNLTGENYYIKRSDSDTVYTVDKTIYKYLSRSIYSMALLPEIPAFSAETMDSLTIEGAFDTTFTFDHTAAADGKIVTTIYRDGTDVTGEAVTKQLVSEMIGLNYVACVAYDATEEDLETSLIAGKGAPTFAVTVNYTDEKGNAGVYHMDAGYIEGASFAFCAVTGDTGIYTMRSDYLSGVIATASKGYDEANKLFERKSEQS</sequence>